<protein>
    <submittedName>
        <fullName evidence="1">Uncharacterized protein</fullName>
    </submittedName>
</protein>
<evidence type="ECO:0000313" key="2">
    <source>
        <dbReference type="Proteomes" id="UP000299102"/>
    </source>
</evidence>
<sequence>MYLISVDVATLLNTQNVKILKRVIPFNELTDIQIPLHPISTQGRRSKLFCSFVVSFRYRAAFEAVRLKRDAAYKRVLIFGIALGGGIRDKTDSILFFPPTHFDYAECVYKRKRSRKGGISSSMGYGV</sequence>
<keyword evidence="2" id="KW-1185">Reference proteome</keyword>
<dbReference type="EMBL" id="BGZK01000450">
    <property type="protein sequence ID" value="GBP44310.1"/>
    <property type="molecule type" value="Genomic_DNA"/>
</dbReference>
<comment type="caution">
    <text evidence="1">The sequence shown here is derived from an EMBL/GenBank/DDBJ whole genome shotgun (WGS) entry which is preliminary data.</text>
</comment>
<reference evidence="1 2" key="1">
    <citation type="journal article" date="2019" name="Commun. Biol.">
        <title>The bagworm genome reveals a unique fibroin gene that provides high tensile strength.</title>
        <authorList>
            <person name="Kono N."/>
            <person name="Nakamura H."/>
            <person name="Ohtoshi R."/>
            <person name="Tomita M."/>
            <person name="Numata K."/>
            <person name="Arakawa K."/>
        </authorList>
    </citation>
    <scope>NUCLEOTIDE SEQUENCE [LARGE SCALE GENOMIC DNA]</scope>
</reference>
<accession>A0A4C1W0C9</accession>
<organism evidence="1 2">
    <name type="scientific">Eumeta variegata</name>
    <name type="common">Bagworm moth</name>
    <name type="synonym">Eumeta japonica</name>
    <dbReference type="NCBI Taxonomy" id="151549"/>
    <lineage>
        <taxon>Eukaryota</taxon>
        <taxon>Metazoa</taxon>
        <taxon>Ecdysozoa</taxon>
        <taxon>Arthropoda</taxon>
        <taxon>Hexapoda</taxon>
        <taxon>Insecta</taxon>
        <taxon>Pterygota</taxon>
        <taxon>Neoptera</taxon>
        <taxon>Endopterygota</taxon>
        <taxon>Lepidoptera</taxon>
        <taxon>Glossata</taxon>
        <taxon>Ditrysia</taxon>
        <taxon>Tineoidea</taxon>
        <taxon>Psychidae</taxon>
        <taxon>Oiketicinae</taxon>
        <taxon>Eumeta</taxon>
    </lineage>
</organism>
<dbReference type="Proteomes" id="UP000299102">
    <property type="component" value="Unassembled WGS sequence"/>
</dbReference>
<proteinExistence type="predicted"/>
<dbReference type="AlphaFoldDB" id="A0A4C1W0C9"/>
<name>A0A4C1W0C9_EUMVA</name>
<evidence type="ECO:0000313" key="1">
    <source>
        <dbReference type="EMBL" id="GBP44310.1"/>
    </source>
</evidence>
<gene>
    <name evidence="1" type="ORF">EVAR_27267_1</name>
</gene>